<dbReference type="Proteomes" id="UP000189055">
    <property type="component" value="Plasmid pAC1084_1"/>
</dbReference>
<dbReference type="KEGG" id="aper:A0U91_14585"/>
<reference evidence="1 2" key="1">
    <citation type="submission" date="2016-03" db="EMBL/GenBank/DDBJ databases">
        <title>Acetic acid bacteria sequencing.</title>
        <authorList>
            <person name="Brandt J."/>
            <person name="Jakob F."/>
            <person name="Vogel R.F."/>
        </authorList>
    </citation>
    <scope>NUCLEOTIDE SEQUENCE [LARGE SCALE GENOMIC DNA]</scope>
    <source>
        <strain evidence="1 2">TMW2.1084</strain>
        <plasmid evidence="2">pac1084_1</plasmid>
    </source>
</reference>
<dbReference type="EMBL" id="CP014688">
    <property type="protein sequence ID" value="AQT06251.1"/>
    <property type="molecule type" value="Genomic_DNA"/>
</dbReference>
<accession>A0A1U9LIJ5</accession>
<sequence length="238" mass="26622">MTMTIMAEVHSDDFRAKTNFDATPFFTKATAKEVSDLIKCDWRGDYAADAVAHAVEQLNPEVGRVLHYAALTDDCGFEVSVEPRHAIAWIVANRPDLPMDIEDQLRKDAPGELETVQSEFRSFRRIWVEMTYVMEELTSDIRPVDVEQSVMAWNMMGKLERQELSSDQKDRYQSKVSEIMEGCRPGSSEKFSHLAGQIAFLAVAGTHQDLEDVAEAYDEVLSVELSLENDSGAAAPGP</sequence>
<name>A0A1U9LIJ5_9PROT</name>
<keyword evidence="1" id="KW-0614">Plasmid</keyword>
<dbReference type="AlphaFoldDB" id="A0A1U9LIJ5"/>
<evidence type="ECO:0000313" key="2">
    <source>
        <dbReference type="Proteomes" id="UP000189055"/>
    </source>
</evidence>
<gene>
    <name evidence="1" type="ORF">A0U91_14585</name>
</gene>
<protein>
    <submittedName>
        <fullName evidence="1">Uncharacterized protein</fullName>
    </submittedName>
</protein>
<evidence type="ECO:0000313" key="1">
    <source>
        <dbReference type="EMBL" id="AQT06251.1"/>
    </source>
</evidence>
<geneLocation type="plasmid" evidence="2">
    <name>pac1084_1</name>
</geneLocation>
<proteinExistence type="predicted"/>
<organism evidence="1 2">
    <name type="scientific">Acetobacter persici</name>
    <dbReference type="NCBI Taxonomy" id="1076596"/>
    <lineage>
        <taxon>Bacteria</taxon>
        <taxon>Pseudomonadati</taxon>
        <taxon>Pseudomonadota</taxon>
        <taxon>Alphaproteobacteria</taxon>
        <taxon>Acetobacterales</taxon>
        <taxon>Acetobacteraceae</taxon>
        <taxon>Acetobacter</taxon>
    </lineage>
</organism>